<proteinExistence type="predicted"/>
<protein>
    <recommendedName>
        <fullName evidence="4">Lipoprotein</fullName>
    </recommendedName>
</protein>
<evidence type="ECO:0008006" key="4">
    <source>
        <dbReference type="Google" id="ProtNLM"/>
    </source>
</evidence>
<keyword evidence="1" id="KW-0732">Signal</keyword>
<feature type="chain" id="PRO_5042815013" description="Lipoprotein" evidence="1">
    <location>
        <begin position="24"/>
        <end position="124"/>
    </location>
</feature>
<accession>A0AAP2CPA4</accession>
<feature type="signal peptide" evidence="1">
    <location>
        <begin position="1"/>
        <end position="23"/>
    </location>
</feature>
<evidence type="ECO:0000313" key="3">
    <source>
        <dbReference type="Proteomes" id="UP001315686"/>
    </source>
</evidence>
<gene>
    <name evidence="2" type="ORF">IV417_05155</name>
</gene>
<comment type="caution">
    <text evidence="2">The sequence shown here is derived from an EMBL/GenBank/DDBJ whole genome shotgun (WGS) entry which is preliminary data.</text>
</comment>
<evidence type="ECO:0000256" key="1">
    <source>
        <dbReference type="SAM" id="SignalP"/>
    </source>
</evidence>
<keyword evidence="3" id="KW-1185">Reference proteome</keyword>
<sequence length="124" mass="12854">MTQRIFAALAPAMTLALPLGGCAGGEASHLPHPLALPGQAISAGVSNAAYGARRRAVASHVAAHHGAILAELEGPGIRPQLSRAMDLARVAQARRPALAAELRSDMPLYASQEPMVVTLMVYGR</sequence>
<dbReference type="AlphaFoldDB" id="A0AAP2CPA4"/>
<dbReference type="Proteomes" id="UP001315686">
    <property type="component" value="Unassembled WGS sequence"/>
</dbReference>
<dbReference type="RefSeq" id="WP_327792955.1">
    <property type="nucleotide sequence ID" value="NZ_JADQAZ010000001.1"/>
</dbReference>
<organism evidence="2 3">
    <name type="scientific">Harenicola maris</name>
    <dbReference type="NCBI Taxonomy" id="2841044"/>
    <lineage>
        <taxon>Bacteria</taxon>
        <taxon>Pseudomonadati</taxon>
        <taxon>Pseudomonadota</taxon>
        <taxon>Alphaproteobacteria</taxon>
        <taxon>Rhodobacterales</taxon>
        <taxon>Paracoccaceae</taxon>
        <taxon>Harenicola</taxon>
    </lineage>
</organism>
<evidence type="ECO:0000313" key="2">
    <source>
        <dbReference type="EMBL" id="MBT0956762.1"/>
    </source>
</evidence>
<reference evidence="2 3" key="1">
    <citation type="journal article" date="2021" name="Arch. Microbiol.">
        <title>Harenicola maris gen. nov., sp. nov. isolated from the Sea of Japan shallow sediments.</title>
        <authorList>
            <person name="Romanenko L.A."/>
            <person name="Kurilenko V.V."/>
            <person name="Chernysheva N.Y."/>
            <person name="Tekutyeva L.A."/>
            <person name="Velansky P.V."/>
            <person name="Svetashev V.I."/>
            <person name="Isaeva M.P."/>
        </authorList>
    </citation>
    <scope>NUCLEOTIDE SEQUENCE [LARGE SCALE GENOMIC DNA]</scope>
    <source>
        <strain evidence="2 3">KMM 3653</strain>
    </source>
</reference>
<name>A0AAP2CPA4_9RHOB</name>
<dbReference type="EMBL" id="JADQAZ010000001">
    <property type="protein sequence ID" value="MBT0956762.1"/>
    <property type="molecule type" value="Genomic_DNA"/>
</dbReference>